<dbReference type="SUPFAM" id="SSF54001">
    <property type="entry name" value="Cysteine proteinases"/>
    <property type="match status" value="1"/>
</dbReference>
<dbReference type="Proteomes" id="UP001567538">
    <property type="component" value="Unassembled WGS sequence"/>
</dbReference>
<organism evidence="2 3">
    <name type="scientific">Salvia divinorum</name>
    <name type="common">Maria pastora</name>
    <name type="synonym">Diviner's sage</name>
    <dbReference type="NCBI Taxonomy" id="28513"/>
    <lineage>
        <taxon>Eukaryota</taxon>
        <taxon>Viridiplantae</taxon>
        <taxon>Streptophyta</taxon>
        <taxon>Embryophyta</taxon>
        <taxon>Tracheophyta</taxon>
        <taxon>Spermatophyta</taxon>
        <taxon>Magnoliopsida</taxon>
        <taxon>eudicotyledons</taxon>
        <taxon>Gunneridae</taxon>
        <taxon>Pentapetalae</taxon>
        <taxon>asterids</taxon>
        <taxon>lamiids</taxon>
        <taxon>Lamiales</taxon>
        <taxon>Lamiaceae</taxon>
        <taxon>Nepetoideae</taxon>
        <taxon>Mentheae</taxon>
        <taxon>Salviinae</taxon>
        <taxon>Salvia</taxon>
        <taxon>Salvia subgen. Calosphace</taxon>
    </lineage>
</organism>
<comment type="caution">
    <text evidence="2">The sequence shown here is derived from an EMBL/GenBank/DDBJ whole genome shotgun (WGS) entry which is preliminary data.</text>
</comment>
<feature type="region of interest" description="Disordered" evidence="1">
    <location>
        <begin position="47"/>
        <end position="169"/>
    </location>
</feature>
<gene>
    <name evidence="2" type="ORF">AAHA92_21705</name>
</gene>
<protein>
    <recommendedName>
        <fullName evidence="4">Ubiquitin-like protease family profile domain-containing protein</fullName>
    </recommendedName>
</protein>
<dbReference type="InterPro" id="IPR038765">
    <property type="entry name" value="Papain-like_cys_pep_sf"/>
</dbReference>
<accession>A0ABD1GP54</accession>
<reference evidence="2 3" key="1">
    <citation type="submission" date="2024-06" db="EMBL/GenBank/DDBJ databases">
        <title>A chromosome level genome sequence of Diviner's sage (Salvia divinorum).</title>
        <authorList>
            <person name="Ford S.A."/>
            <person name="Ro D.-K."/>
            <person name="Ness R.W."/>
            <person name="Phillips M.A."/>
        </authorList>
    </citation>
    <scope>NUCLEOTIDE SEQUENCE [LARGE SCALE GENOMIC DNA]</scope>
    <source>
        <strain evidence="2">SAF-2024a</strain>
        <tissue evidence="2">Leaf</tissue>
    </source>
</reference>
<feature type="compositionally biased region" description="Basic and acidic residues" evidence="1">
    <location>
        <begin position="66"/>
        <end position="165"/>
    </location>
</feature>
<evidence type="ECO:0000313" key="2">
    <source>
        <dbReference type="EMBL" id="KAL1544914.1"/>
    </source>
</evidence>
<evidence type="ECO:0000256" key="1">
    <source>
        <dbReference type="SAM" id="MobiDB-lite"/>
    </source>
</evidence>
<proteinExistence type="predicted"/>
<dbReference type="Gene3D" id="3.40.395.10">
    <property type="entry name" value="Adenoviral Proteinase, Chain A"/>
    <property type="match status" value="1"/>
</dbReference>
<name>A0ABD1GP54_SALDI</name>
<sequence length="383" mass="44510">MSNDDLDDPEWIDVMIALTKAAEEKYILNDRNEFPTSTLIPKWENTCNDNAGRVPEVAEQNLNQDNGKDKQKDQGFEAEAENKTEQEKGTKKEAGENEQQKEQEIGTEKGEEQETGAEKETGKEVEKEKETAPEKEKEKETEKEDNQHKEEKNKGKKKVADEHNTRRTVRTTKKIVEALCSPYNVRSINIKPKITKEDKEVMDWLMKNDEIDSFMVVYEDDGLFVYKEDFHTLAPRSYVSTNIIDAWSSYLNYQEEYRSKASPRRLFISTTPTLFNVTARQKGWSEPVAREKFCTSLSEYISKILNFKWGNYDIIFFPIFAHEHFYLICFNLKGESVDIIDNSEVLPELLKNKYEHDPEILKKFFTIYLGNGDNISMGKVIKS</sequence>
<evidence type="ECO:0008006" key="4">
    <source>
        <dbReference type="Google" id="ProtNLM"/>
    </source>
</evidence>
<dbReference type="EMBL" id="JBEAFC010000008">
    <property type="protein sequence ID" value="KAL1544914.1"/>
    <property type="molecule type" value="Genomic_DNA"/>
</dbReference>
<dbReference type="AlphaFoldDB" id="A0ABD1GP54"/>
<evidence type="ECO:0000313" key="3">
    <source>
        <dbReference type="Proteomes" id="UP001567538"/>
    </source>
</evidence>
<keyword evidence="3" id="KW-1185">Reference proteome</keyword>